<organism evidence="1 2">
    <name type="scientific">Streptococcus rubneri</name>
    <dbReference type="NCBI Taxonomy" id="1234680"/>
    <lineage>
        <taxon>Bacteria</taxon>
        <taxon>Bacillati</taxon>
        <taxon>Bacillota</taxon>
        <taxon>Bacilli</taxon>
        <taxon>Lactobacillales</taxon>
        <taxon>Streptococcaceae</taxon>
        <taxon>Streptococcus</taxon>
    </lineage>
</organism>
<evidence type="ECO:0000313" key="1">
    <source>
        <dbReference type="EMBL" id="TGN92049.1"/>
    </source>
</evidence>
<dbReference type="EMBL" id="SRRP01000001">
    <property type="protein sequence ID" value="TGN92049.1"/>
    <property type="molecule type" value="Genomic_DNA"/>
</dbReference>
<name>A0A4Z1DWY3_9STRE</name>
<evidence type="ECO:0000313" key="2">
    <source>
        <dbReference type="Proteomes" id="UP000297986"/>
    </source>
</evidence>
<sequence length="61" mass="7213">MKISRFLKSFLKVMVVALDYDEVGFTMTYLLDKIPNEETFAKIEVLGDYLSWAEKILEKYK</sequence>
<protein>
    <submittedName>
        <fullName evidence="1">Uncharacterized protein</fullName>
    </submittedName>
</protein>
<dbReference type="Proteomes" id="UP000297986">
    <property type="component" value="Unassembled WGS sequence"/>
</dbReference>
<dbReference type="OrthoDB" id="9760067at2"/>
<comment type="caution">
    <text evidence="1">The sequence shown here is derived from an EMBL/GenBank/DDBJ whole genome shotgun (WGS) entry which is preliminary data.</text>
</comment>
<proteinExistence type="predicted"/>
<dbReference type="AlphaFoldDB" id="A0A4Z1DWY3"/>
<gene>
    <name evidence="1" type="ORF">E5S68_03670</name>
</gene>
<reference evidence="1 2" key="1">
    <citation type="submission" date="2019-04" db="EMBL/GenBank/DDBJ databases">
        <title>Genome sequencing of Streptococcus rubneri DSM 26920(T).</title>
        <authorList>
            <person name="Kook J.-K."/>
            <person name="Park S.-N."/>
            <person name="Lim Y.K."/>
        </authorList>
    </citation>
    <scope>NUCLEOTIDE SEQUENCE [LARGE SCALE GENOMIC DNA]</scope>
    <source>
        <strain evidence="1 2">DSM 26920</strain>
    </source>
</reference>
<keyword evidence="2" id="KW-1185">Reference proteome</keyword>
<accession>A0A4Z1DWY3</accession>